<evidence type="ECO:0000259" key="4">
    <source>
        <dbReference type="Pfam" id="PF12588"/>
    </source>
</evidence>
<dbReference type="AlphaFoldDB" id="A0A5J5EPY3"/>
<dbReference type="Pfam" id="PF12588">
    <property type="entry name" value="PSDC"/>
    <property type="match status" value="1"/>
</dbReference>
<feature type="region of interest" description="Disordered" evidence="3">
    <location>
        <begin position="1"/>
        <end position="23"/>
    </location>
</feature>
<dbReference type="Pfam" id="PF02666">
    <property type="entry name" value="PS_Dcarbxylase"/>
    <property type="match status" value="1"/>
</dbReference>
<sequence>MPNPHPRFGNQKHSTSISTPSTMTSIHIPRAGGWLPQDPALLQKWLGKLVARIESRRSVAPLLPVLEEFKTLIETDATIFMLFNQMFHQIPHKPPYNNDPTGKPQVRSYEMMLQCFNEIIQTAPEFQADSGLVGFPINAIIDWPMGTPSGFAAFLNEKVNTQMAAMLDVWATYLQTPDSASVLNTDPEKGWFGAEAMAQEQMKDFDITYICDPEAIHKGFTSWDDFFTRQFRPNVRPVEAAEDDWVINNACESAPYNIQKNVGERDKFWIKGQPYSISHMFDQDPYYKQFIGGTVYQAFLSALCYHRWHSPVKGKVEKVLMVPGTYYSEARIAGFDEAAPNESQGYITEVATRALVFIQADNDDIGLMCFMAVGMAEVSSCDVLVKEGDRVEKGQQIGMFHFGGSTHCLIFRPGVQVLFQLPEAPGLNASVLPVNSAIAMVKPRILEEQKKA</sequence>
<keyword evidence="2" id="KW-0456">Lyase</keyword>
<proteinExistence type="predicted"/>
<keyword evidence="1" id="KW-0210">Decarboxylase</keyword>
<comment type="caution">
    <text evidence="5">The sequence shown here is derived from an EMBL/GenBank/DDBJ whole genome shotgun (WGS) entry which is preliminary data.</text>
</comment>
<dbReference type="EMBL" id="VXIS01000172">
    <property type="protein sequence ID" value="KAA8899149.1"/>
    <property type="molecule type" value="Genomic_DNA"/>
</dbReference>
<accession>A0A5J5EPY3</accession>
<dbReference type="GO" id="GO:0004609">
    <property type="term" value="F:phosphatidylserine decarboxylase activity"/>
    <property type="evidence" value="ECO:0007669"/>
    <property type="project" value="InterPro"/>
</dbReference>
<dbReference type="OrthoDB" id="5973539at2759"/>
<dbReference type="InterPro" id="IPR003817">
    <property type="entry name" value="PS_Dcarbxylase"/>
</dbReference>
<evidence type="ECO:0000313" key="6">
    <source>
        <dbReference type="Proteomes" id="UP000326924"/>
    </source>
</evidence>
<dbReference type="PANTHER" id="PTHR10067">
    <property type="entry name" value="PHOSPHATIDYLSERINE DECARBOXYLASE"/>
    <property type="match status" value="1"/>
</dbReference>
<dbReference type="GO" id="GO:0006646">
    <property type="term" value="P:phosphatidylethanolamine biosynthetic process"/>
    <property type="evidence" value="ECO:0007669"/>
    <property type="project" value="TreeGrafter"/>
</dbReference>
<dbReference type="PANTHER" id="PTHR10067:SF9">
    <property type="entry name" value="PHOSPHATIDYLSERINE DECARBOXYLASE FAMILY PROTEIN (AFU_ORTHOLOGUE AFUA_7G01730)"/>
    <property type="match status" value="1"/>
</dbReference>
<gene>
    <name evidence="5" type="ORF">FN846DRAFT_960937</name>
</gene>
<evidence type="ECO:0000313" key="5">
    <source>
        <dbReference type="EMBL" id="KAA8899149.1"/>
    </source>
</evidence>
<reference evidence="5 6" key="1">
    <citation type="submission" date="2019-09" db="EMBL/GenBank/DDBJ databases">
        <title>Draft genome of the ectomycorrhizal ascomycete Sphaerosporella brunnea.</title>
        <authorList>
            <consortium name="DOE Joint Genome Institute"/>
            <person name="Benucci G.M."/>
            <person name="Marozzi G."/>
            <person name="Antonielli L."/>
            <person name="Sanchez S."/>
            <person name="Marco P."/>
            <person name="Wang X."/>
            <person name="Falini L.B."/>
            <person name="Barry K."/>
            <person name="Haridas S."/>
            <person name="Lipzen A."/>
            <person name="Labutti K."/>
            <person name="Grigoriev I.V."/>
            <person name="Murat C."/>
            <person name="Martin F."/>
            <person name="Albertini E."/>
            <person name="Donnini D."/>
            <person name="Bonito G."/>
        </authorList>
    </citation>
    <scope>NUCLEOTIDE SEQUENCE [LARGE SCALE GENOMIC DNA]</scope>
    <source>
        <strain evidence="5 6">Sb_GMNB300</strain>
    </source>
</reference>
<name>A0A5J5EPY3_9PEZI</name>
<feature type="domain" description="L-tryptophan decarboxylase PsiD-like" evidence="4">
    <location>
        <begin position="64"/>
        <end position="198"/>
    </location>
</feature>
<evidence type="ECO:0000256" key="2">
    <source>
        <dbReference type="ARBA" id="ARBA00023239"/>
    </source>
</evidence>
<dbReference type="Proteomes" id="UP000326924">
    <property type="component" value="Unassembled WGS sequence"/>
</dbReference>
<evidence type="ECO:0000256" key="1">
    <source>
        <dbReference type="ARBA" id="ARBA00022793"/>
    </source>
</evidence>
<organism evidence="5 6">
    <name type="scientific">Sphaerosporella brunnea</name>
    <dbReference type="NCBI Taxonomy" id="1250544"/>
    <lineage>
        <taxon>Eukaryota</taxon>
        <taxon>Fungi</taxon>
        <taxon>Dikarya</taxon>
        <taxon>Ascomycota</taxon>
        <taxon>Pezizomycotina</taxon>
        <taxon>Pezizomycetes</taxon>
        <taxon>Pezizales</taxon>
        <taxon>Pyronemataceae</taxon>
        <taxon>Sphaerosporella</taxon>
    </lineage>
</organism>
<keyword evidence="6" id="KW-1185">Reference proteome</keyword>
<dbReference type="GO" id="GO:0005739">
    <property type="term" value="C:mitochondrion"/>
    <property type="evidence" value="ECO:0007669"/>
    <property type="project" value="TreeGrafter"/>
</dbReference>
<dbReference type="InterPro" id="IPR022237">
    <property type="entry name" value="PsiD-like"/>
</dbReference>
<feature type="compositionally biased region" description="Low complexity" evidence="3">
    <location>
        <begin position="13"/>
        <end position="23"/>
    </location>
</feature>
<dbReference type="InParanoid" id="A0A5J5EPY3"/>
<evidence type="ECO:0000256" key="3">
    <source>
        <dbReference type="SAM" id="MobiDB-lite"/>
    </source>
</evidence>
<protein>
    <submittedName>
        <fullName evidence="5">Phophatidylserine decarboxylase-domain-containing protein</fullName>
    </submittedName>
</protein>